<dbReference type="EMBL" id="JANBQB010001807">
    <property type="protein sequence ID" value="KAJ1970362.1"/>
    <property type="molecule type" value="Genomic_DNA"/>
</dbReference>
<gene>
    <name evidence="1" type="ORF">H4R34_006078</name>
</gene>
<protein>
    <submittedName>
        <fullName evidence="1">Uncharacterized protein</fullName>
    </submittedName>
</protein>
<sequence length="104" mass="11260">MLLPLQPKDQAQLLGIQPDIAVVVYGVQGCVPSSQVRAANCMFLERFQESNPKGLDRAIHQVAASHGDLHATKTACAMQVFTLLDSERLDTYAKVAPMTLGSVH</sequence>
<evidence type="ECO:0000313" key="2">
    <source>
        <dbReference type="Proteomes" id="UP001151582"/>
    </source>
</evidence>
<organism evidence="1 2">
    <name type="scientific">Dimargaris verticillata</name>
    <dbReference type="NCBI Taxonomy" id="2761393"/>
    <lineage>
        <taxon>Eukaryota</taxon>
        <taxon>Fungi</taxon>
        <taxon>Fungi incertae sedis</taxon>
        <taxon>Zoopagomycota</taxon>
        <taxon>Kickxellomycotina</taxon>
        <taxon>Dimargaritomycetes</taxon>
        <taxon>Dimargaritales</taxon>
        <taxon>Dimargaritaceae</taxon>
        <taxon>Dimargaris</taxon>
    </lineage>
</organism>
<keyword evidence="2" id="KW-1185">Reference proteome</keyword>
<reference evidence="1" key="1">
    <citation type="submission" date="2022-07" db="EMBL/GenBank/DDBJ databases">
        <title>Phylogenomic reconstructions and comparative analyses of Kickxellomycotina fungi.</title>
        <authorList>
            <person name="Reynolds N.K."/>
            <person name="Stajich J.E."/>
            <person name="Barry K."/>
            <person name="Grigoriev I.V."/>
            <person name="Crous P."/>
            <person name="Smith M.E."/>
        </authorList>
    </citation>
    <scope>NUCLEOTIDE SEQUENCE</scope>
    <source>
        <strain evidence="1">RSA 567</strain>
    </source>
</reference>
<name>A0A9W8AVD0_9FUNG</name>
<accession>A0A9W8AVD0</accession>
<proteinExistence type="predicted"/>
<dbReference type="Proteomes" id="UP001151582">
    <property type="component" value="Unassembled WGS sequence"/>
</dbReference>
<evidence type="ECO:0000313" key="1">
    <source>
        <dbReference type="EMBL" id="KAJ1970362.1"/>
    </source>
</evidence>
<comment type="caution">
    <text evidence="1">The sequence shown here is derived from an EMBL/GenBank/DDBJ whole genome shotgun (WGS) entry which is preliminary data.</text>
</comment>
<dbReference type="AlphaFoldDB" id="A0A9W8AVD0"/>